<dbReference type="InterPro" id="IPR026992">
    <property type="entry name" value="DIOX_N"/>
</dbReference>
<dbReference type="InterPro" id="IPR044861">
    <property type="entry name" value="IPNS-like_FE2OG_OXY"/>
</dbReference>
<dbReference type="Pfam" id="PF03171">
    <property type="entry name" value="2OG-FeII_Oxy"/>
    <property type="match status" value="1"/>
</dbReference>
<dbReference type="EMBL" id="JASNWA010000006">
    <property type="protein sequence ID" value="KAK3174841.1"/>
    <property type="molecule type" value="Genomic_DNA"/>
</dbReference>
<sequence>MSTSPTLSLPLIDLTPLSSPNPTTEALAAISQSLSTAFSTTGFAYLVNTPLSFTHADIFFLAHEFFSLPEAEKSSVAKKTFIPQNVNTYRGFFPAQAGSDNLKEGFEIGPKVSLPQIFDPRAKFNLTEANVWSEDYRCRDGAEQLYSELQELSSKLLSLLAMALGKGASYFDGYLDNSMSTLRLLHYPAITPPSPQQELCCTPHTDSGILTLLHQDQTGGLEVLSTSDVWIPAPYVPGSIVVNIGDLMSQVSGGKFKATYHRVRSSPGKSRYSVPFFFEPGAGCVVRSVDDEAGEGVLYGKHVLEKMSGWVEFQDVDVEKEPVFETVEEIGVAA</sequence>
<proteinExistence type="inferred from homology"/>
<evidence type="ECO:0000313" key="4">
    <source>
        <dbReference type="EMBL" id="KAK3174841.1"/>
    </source>
</evidence>
<comment type="similarity">
    <text evidence="1 2">Belongs to the iron/ascorbate-dependent oxidoreductase family.</text>
</comment>
<name>A0AAE0DM34_9LECA</name>
<keyword evidence="5" id="KW-1185">Reference proteome</keyword>
<evidence type="ECO:0000259" key="3">
    <source>
        <dbReference type="PROSITE" id="PS51471"/>
    </source>
</evidence>
<dbReference type="SUPFAM" id="SSF51197">
    <property type="entry name" value="Clavaminate synthase-like"/>
    <property type="match status" value="1"/>
</dbReference>
<accession>A0AAE0DM34</accession>
<keyword evidence="2" id="KW-0560">Oxidoreductase</keyword>
<dbReference type="InterPro" id="IPR050231">
    <property type="entry name" value="Iron_ascorbate_oxido_reductase"/>
</dbReference>
<protein>
    <recommendedName>
        <fullName evidence="3">Fe2OG dioxygenase domain-containing protein</fullName>
    </recommendedName>
</protein>
<feature type="domain" description="Fe2OG dioxygenase" evidence="3">
    <location>
        <begin position="177"/>
        <end position="280"/>
    </location>
</feature>
<dbReference type="InterPro" id="IPR027443">
    <property type="entry name" value="IPNS-like_sf"/>
</dbReference>
<keyword evidence="2" id="KW-0479">Metal-binding</keyword>
<comment type="caution">
    <text evidence="4">The sequence shown here is derived from an EMBL/GenBank/DDBJ whole genome shotgun (WGS) entry which is preliminary data.</text>
</comment>
<gene>
    <name evidence="4" type="ORF">OEA41_002087</name>
</gene>
<dbReference type="PANTHER" id="PTHR47990">
    <property type="entry name" value="2-OXOGLUTARATE (2OG) AND FE(II)-DEPENDENT OXYGENASE SUPERFAMILY PROTEIN-RELATED"/>
    <property type="match status" value="1"/>
</dbReference>
<dbReference type="GO" id="GO:0044283">
    <property type="term" value="P:small molecule biosynthetic process"/>
    <property type="evidence" value="ECO:0007669"/>
    <property type="project" value="UniProtKB-ARBA"/>
</dbReference>
<evidence type="ECO:0000256" key="1">
    <source>
        <dbReference type="ARBA" id="ARBA00008056"/>
    </source>
</evidence>
<dbReference type="GO" id="GO:0046872">
    <property type="term" value="F:metal ion binding"/>
    <property type="evidence" value="ECO:0007669"/>
    <property type="project" value="UniProtKB-KW"/>
</dbReference>
<dbReference type="PRINTS" id="PR00682">
    <property type="entry name" value="IPNSYNTHASE"/>
</dbReference>
<dbReference type="GO" id="GO:0016491">
    <property type="term" value="F:oxidoreductase activity"/>
    <property type="evidence" value="ECO:0007669"/>
    <property type="project" value="UniProtKB-KW"/>
</dbReference>
<organism evidence="4 5">
    <name type="scientific">Lepraria neglecta</name>
    <dbReference type="NCBI Taxonomy" id="209136"/>
    <lineage>
        <taxon>Eukaryota</taxon>
        <taxon>Fungi</taxon>
        <taxon>Dikarya</taxon>
        <taxon>Ascomycota</taxon>
        <taxon>Pezizomycotina</taxon>
        <taxon>Lecanoromycetes</taxon>
        <taxon>OSLEUM clade</taxon>
        <taxon>Lecanoromycetidae</taxon>
        <taxon>Lecanorales</taxon>
        <taxon>Lecanorineae</taxon>
        <taxon>Stereocaulaceae</taxon>
        <taxon>Lepraria</taxon>
    </lineage>
</organism>
<dbReference type="PROSITE" id="PS51471">
    <property type="entry name" value="FE2OG_OXY"/>
    <property type="match status" value="1"/>
</dbReference>
<evidence type="ECO:0000313" key="5">
    <source>
        <dbReference type="Proteomes" id="UP001276659"/>
    </source>
</evidence>
<reference evidence="4" key="1">
    <citation type="submission" date="2022-11" db="EMBL/GenBank/DDBJ databases">
        <title>Chromosomal genome sequence assembly and mating type (MAT) locus characterization of the leprose asexual lichenized fungus Lepraria neglecta (Nyl.) Erichsen.</title>
        <authorList>
            <person name="Allen J.L."/>
            <person name="Pfeffer B."/>
        </authorList>
    </citation>
    <scope>NUCLEOTIDE SEQUENCE</scope>
    <source>
        <strain evidence="4">Allen 5258</strain>
    </source>
</reference>
<dbReference type="Pfam" id="PF14226">
    <property type="entry name" value="DIOX_N"/>
    <property type="match status" value="1"/>
</dbReference>
<dbReference type="InterPro" id="IPR005123">
    <property type="entry name" value="Oxoglu/Fe-dep_dioxygenase_dom"/>
</dbReference>
<dbReference type="Proteomes" id="UP001276659">
    <property type="component" value="Unassembled WGS sequence"/>
</dbReference>
<dbReference type="Gene3D" id="2.60.120.330">
    <property type="entry name" value="B-lactam Antibiotic, Isopenicillin N Synthase, Chain"/>
    <property type="match status" value="1"/>
</dbReference>
<dbReference type="AlphaFoldDB" id="A0AAE0DM34"/>
<keyword evidence="2" id="KW-0408">Iron</keyword>
<evidence type="ECO:0000256" key="2">
    <source>
        <dbReference type="RuleBase" id="RU003682"/>
    </source>
</evidence>